<feature type="transmembrane region" description="Helical" evidence="7">
    <location>
        <begin position="282"/>
        <end position="306"/>
    </location>
</feature>
<keyword evidence="3 7" id="KW-0812">Transmembrane</keyword>
<name>A0A2N9L3N6_9BACT</name>
<feature type="transmembrane region" description="Helical" evidence="7">
    <location>
        <begin position="124"/>
        <end position="149"/>
    </location>
</feature>
<feature type="transmembrane region" description="Helical" evidence="7">
    <location>
        <begin position="82"/>
        <end position="103"/>
    </location>
</feature>
<feature type="transmembrane region" description="Helical" evidence="7">
    <location>
        <begin position="155"/>
        <end position="176"/>
    </location>
</feature>
<feature type="transmembrane region" description="Helical" evidence="7">
    <location>
        <begin position="238"/>
        <end position="261"/>
    </location>
</feature>
<proteinExistence type="inferred from homology"/>
<dbReference type="PANTHER" id="PTHR11819:SF195">
    <property type="entry name" value="SODIUM_GLUCOSE COTRANSPORTER 4"/>
    <property type="match status" value="1"/>
</dbReference>
<evidence type="ECO:0000256" key="1">
    <source>
        <dbReference type="ARBA" id="ARBA00004141"/>
    </source>
</evidence>
<dbReference type="PROSITE" id="PS50283">
    <property type="entry name" value="NA_SOLUT_SYMP_3"/>
    <property type="match status" value="1"/>
</dbReference>
<evidence type="ECO:0000256" key="4">
    <source>
        <dbReference type="ARBA" id="ARBA00022989"/>
    </source>
</evidence>
<dbReference type="Pfam" id="PF00474">
    <property type="entry name" value="SSF"/>
    <property type="match status" value="1"/>
</dbReference>
<feature type="transmembrane region" description="Helical" evidence="7">
    <location>
        <begin position="49"/>
        <end position="70"/>
    </location>
</feature>
<comment type="similarity">
    <text evidence="2 6">Belongs to the sodium:solute symporter (SSF) (TC 2.A.21) family.</text>
</comment>
<feature type="transmembrane region" description="Helical" evidence="7">
    <location>
        <begin position="402"/>
        <end position="424"/>
    </location>
</feature>
<dbReference type="Gene3D" id="1.20.1730.10">
    <property type="entry name" value="Sodium/glucose cotransporter"/>
    <property type="match status" value="1"/>
</dbReference>
<evidence type="ECO:0000256" key="5">
    <source>
        <dbReference type="ARBA" id="ARBA00023136"/>
    </source>
</evidence>
<evidence type="ECO:0000256" key="7">
    <source>
        <dbReference type="SAM" id="Phobius"/>
    </source>
</evidence>
<keyword evidence="5 7" id="KW-0472">Membrane</keyword>
<dbReference type="GO" id="GO:0005886">
    <property type="term" value="C:plasma membrane"/>
    <property type="evidence" value="ECO:0007669"/>
    <property type="project" value="TreeGrafter"/>
</dbReference>
<sequence length="537" mass="58338">MPMHVHLAIADLAIIACYFLVVLGVGFSLKGKMKTSSDFLLSRRNFSHWFTGIAFMSANLGALEVMGMVANGAKYGMRTNHWYWIGAIPAMVFLGLFMVRFYYTNGIRSVPEYLRLRFDHRAHLLSALSFAVVTVLMAGIDMFAFAVIFHSMLNWPFALSVCLAGSVVLLFVFWGGLSSSIYNECIQFFLIIAGFLPLTFIGLHAVGGWHALLAKLPAGYVHTWAGMSGPGDPLGVPWWVMIVGEGLCAAPAYWCTDFLLVQRAMAARDLAAARKTPLVAAIPKMFFPFIVTVQGMIALAIAPSVVSHNYNLALPVMLSTFYGHGMLGIGITALLASFMSGMAGNITAFNTVFTYDIYQTYIAGGKSDRHYLALGKAATIVGTLLACGSSLIVAYFNNLMDYMALVASLFISPFFAIFLIGMLWKRPSATAGFFGMLGGLSSASGEYVLYRCGILHFVSPMAANLWSAVWGLSGGVVVMVTLSLLTRPPDAERLKGLVAARGRDLAVGEPNLAWFRQPWFYAAIVVGLFAALNLAFF</sequence>
<protein>
    <submittedName>
        <fullName evidence="8">SSS sodium solute transporter superfamily</fullName>
    </submittedName>
</protein>
<dbReference type="Proteomes" id="UP000239735">
    <property type="component" value="Unassembled WGS sequence"/>
</dbReference>
<feature type="transmembrane region" description="Helical" evidence="7">
    <location>
        <begin position="188"/>
        <end position="212"/>
    </location>
</feature>
<dbReference type="NCBIfam" id="TIGR00813">
    <property type="entry name" value="sss"/>
    <property type="match status" value="1"/>
</dbReference>
<evidence type="ECO:0000256" key="3">
    <source>
        <dbReference type="ARBA" id="ARBA00022692"/>
    </source>
</evidence>
<feature type="transmembrane region" description="Helical" evidence="7">
    <location>
        <begin position="519"/>
        <end position="536"/>
    </location>
</feature>
<dbReference type="InterPro" id="IPR038377">
    <property type="entry name" value="Na/Glc_symporter_sf"/>
</dbReference>
<feature type="transmembrane region" description="Helical" evidence="7">
    <location>
        <begin position="465"/>
        <end position="485"/>
    </location>
</feature>
<evidence type="ECO:0000313" key="9">
    <source>
        <dbReference type="Proteomes" id="UP000239735"/>
    </source>
</evidence>
<dbReference type="EMBL" id="OKRB01000013">
    <property type="protein sequence ID" value="SPE17654.1"/>
    <property type="molecule type" value="Genomic_DNA"/>
</dbReference>
<feature type="transmembrane region" description="Helical" evidence="7">
    <location>
        <begin position="431"/>
        <end position="450"/>
    </location>
</feature>
<dbReference type="OrthoDB" id="9789704at2"/>
<comment type="subcellular location">
    <subcellularLocation>
        <location evidence="1">Membrane</location>
        <topology evidence="1">Multi-pass membrane protein</topology>
    </subcellularLocation>
</comment>
<evidence type="ECO:0000256" key="2">
    <source>
        <dbReference type="ARBA" id="ARBA00006434"/>
    </source>
</evidence>
<gene>
    <name evidence="8" type="ORF">SBA5_110014</name>
</gene>
<dbReference type="InterPro" id="IPR001734">
    <property type="entry name" value="Na/solute_symporter"/>
</dbReference>
<accession>A0A2N9L3N6</accession>
<feature type="transmembrane region" description="Helical" evidence="7">
    <location>
        <begin position="326"/>
        <end position="353"/>
    </location>
</feature>
<feature type="transmembrane region" description="Helical" evidence="7">
    <location>
        <begin position="6"/>
        <end position="29"/>
    </location>
</feature>
<evidence type="ECO:0000256" key="6">
    <source>
        <dbReference type="RuleBase" id="RU362091"/>
    </source>
</evidence>
<keyword evidence="4 7" id="KW-1133">Transmembrane helix</keyword>
<evidence type="ECO:0000313" key="8">
    <source>
        <dbReference type="EMBL" id="SPE17654.1"/>
    </source>
</evidence>
<feature type="transmembrane region" description="Helical" evidence="7">
    <location>
        <begin position="374"/>
        <end position="396"/>
    </location>
</feature>
<dbReference type="AlphaFoldDB" id="A0A2N9L3N6"/>
<reference evidence="9" key="1">
    <citation type="submission" date="2018-02" db="EMBL/GenBank/DDBJ databases">
        <authorList>
            <person name="Hausmann B."/>
        </authorList>
    </citation>
    <scope>NUCLEOTIDE SEQUENCE [LARGE SCALE GENOMIC DNA]</scope>
    <source>
        <strain evidence="9">Peat soil MAG SbA5</strain>
    </source>
</reference>
<organism evidence="8 9">
    <name type="scientific">Candidatus Sulfuritelmatomonas gaucii</name>
    <dbReference type="NCBI Taxonomy" id="2043161"/>
    <lineage>
        <taxon>Bacteria</taxon>
        <taxon>Pseudomonadati</taxon>
        <taxon>Acidobacteriota</taxon>
        <taxon>Terriglobia</taxon>
        <taxon>Terriglobales</taxon>
        <taxon>Acidobacteriaceae</taxon>
        <taxon>Candidatus Sulfuritelmatomonas</taxon>
    </lineage>
</organism>
<dbReference type="GO" id="GO:0005412">
    <property type="term" value="F:D-glucose:sodium symporter activity"/>
    <property type="evidence" value="ECO:0007669"/>
    <property type="project" value="TreeGrafter"/>
</dbReference>
<dbReference type="PANTHER" id="PTHR11819">
    <property type="entry name" value="SOLUTE CARRIER FAMILY 5"/>
    <property type="match status" value="1"/>
</dbReference>